<dbReference type="Proteomes" id="UP000800094">
    <property type="component" value="Unassembled WGS sequence"/>
</dbReference>
<accession>A0A6A6IMN2</accession>
<dbReference type="AlphaFoldDB" id="A0A6A6IMN2"/>
<sequence>MRFVAILAIVPLLGSAIATPTARVSELFKRDYGCGVLSSDNGVCNFHCLNDVTKRCANGNVLKPYKGECGGFISA</sequence>
<feature type="signal peptide" evidence="1">
    <location>
        <begin position="1"/>
        <end position="18"/>
    </location>
</feature>
<proteinExistence type="predicted"/>
<reference evidence="2" key="1">
    <citation type="journal article" date="2020" name="Stud. Mycol.">
        <title>101 Dothideomycetes genomes: a test case for predicting lifestyles and emergence of pathogens.</title>
        <authorList>
            <person name="Haridas S."/>
            <person name="Albert R."/>
            <person name="Binder M."/>
            <person name="Bloem J."/>
            <person name="Labutti K."/>
            <person name="Salamov A."/>
            <person name="Andreopoulos B."/>
            <person name="Baker S."/>
            <person name="Barry K."/>
            <person name="Bills G."/>
            <person name="Bluhm B."/>
            <person name="Cannon C."/>
            <person name="Castanera R."/>
            <person name="Culley D."/>
            <person name="Daum C."/>
            <person name="Ezra D."/>
            <person name="Gonzalez J."/>
            <person name="Henrissat B."/>
            <person name="Kuo A."/>
            <person name="Liang C."/>
            <person name="Lipzen A."/>
            <person name="Lutzoni F."/>
            <person name="Magnuson J."/>
            <person name="Mondo S."/>
            <person name="Nolan M."/>
            <person name="Ohm R."/>
            <person name="Pangilinan J."/>
            <person name="Park H.-J."/>
            <person name="Ramirez L."/>
            <person name="Alfaro M."/>
            <person name="Sun H."/>
            <person name="Tritt A."/>
            <person name="Yoshinaga Y."/>
            <person name="Zwiers L.-H."/>
            <person name="Turgeon B."/>
            <person name="Goodwin S."/>
            <person name="Spatafora J."/>
            <person name="Crous P."/>
            <person name="Grigoriev I."/>
        </authorList>
    </citation>
    <scope>NUCLEOTIDE SEQUENCE</scope>
    <source>
        <strain evidence="2">CBS 122368</strain>
    </source>
</reference>
<protein>
    <submittedName>
        <fullName evidence="2">Uncharacterized protein</fullName>
    </submittedName>
</protein>
<dbReference type="OrthoDB" id="5420005at2759"/>
<dbReference type="EMBL" id="ML987193">
    <property type="protein sequence ID" value="KAF2251358.1"/>
    <property type="molecule type" value="Genomic_DNA"/>
</dbReference>
<dbReference type="RefSeq" id="XP_033686362.1">
    <property type="nucleotide sequence ID" value="XM_033833149.1"/>
</dbReference>
<evidence type="ECO:0000256" key="1">
    <source>
        <dbReference type="SAM" id="SignalP"/>
    </source>
</evidence>
<name>A0A6A6IMN2_9PLEO</name>
<evidence type="ECO:0000313" key="3">
    <source>
        <dbReference type="Proteomes" id="UP000800094"/>
    </source>
</evidence>
<evidence type="ECO:0000313" key="2">
    <source>
        <dbReference type="EMBL" id="KAF2251358.1"/>
    </source>
</evidence>
<organism evidence="2 3">
    <name type="scientific">Trematosphaeria pertusa</name>
    <dbReference type="NCBI Taxonomy" id="390896"/>
    <lineage>
        <taxon>Eukaryota</taxon>
        <taxon>Fungi</taxon>
        <taxon>Dikarya</taxon>
        <taxon>Ascomycota</taxon>
        <taxon>Pezizomycotina</taxon>
        <taxon>Dothideomycetes</taxon>
        <taxon>Pleosporomycetidae</taxon>
        <taxon>Pleosporales</taxon>
        <taxon>Massarineae</taxon>
        <taxon>Trematosphaeriaceae</taxon>
        <taxon>Trematosphaeria</taxon>
    </lineage>
</organism>
<dbReference type="GeneID" id="54586479"/>
<gene>
    <name evidence="2" type="ORF">BU26DRAFT_563299</name>
</gene>
<keyword evidence="3" id="KW-1185">Reference proteome</keyword>
<keyword evidence="1" id="KW-0732">Signal</keyword>
<feature type="chain" id="PRO_5025665735" evidence="1">
    <location>
        <begin position="19"/>
        <end position="75"/>
    </location>
</feature>